<keyword evidence="7" id="KW-1185">Reference proteome</keyword>
<feature type="domain" description="PPPDE" evidence="5">
    <location>
        <begin position="48"/>
        <end position="186"/>
    </location>
</feature>
<dbReference type="Proteomes" id="UP000030693">
    <property type="component" value="Unassembled WGS sequence"/>
</dbReference>
<evidence type="ECO:0000259" key="5">
    <source>
        <dbReference type="PROSITE" id="PS51858"/>
    </source>
</evidence>
<evidence type="ECO:0000256" key="1">
    <source>
        <dbReference type="ARBA" id="ARBA00008140"/>
    </source>
</evidence>
<protein>
    <recommendedName>
        <fullName evidence="5">PPPDE domain-containing protein</fullName>
    </recommendedName>
</protein>
<dbReference type="Pfam" id="PF05903">
    <property type="entry name" value="Peptidase_C97"/>
    <property type="match status" value="1"/>
</dbReference>
<gene>
    <name evidence="6" type="ORF">H696_00218</name>
</gene>
<keyword evidence="3" id="KW-0378">Hydrolase</keyword>
<sequence>MAYTLSRGRVSDDSYSQRVKGTGPTPAPGADALHRPAGAPANGPQSGRPVFLNVYDLFSKNQPLYHIGLGVFHSGVQILDREFCFGGHPYNSTGIFECPPRNIEGAVYRESILMGYTSLSDAEIIAYLDEMGSTLYTGSQYSLIGRNCNHFASEFATFLTGTPSPGWVNRLARFATAVPCLVPQFLIEPPTADFYEQMGMSPPPPPPPISGSSSNATGRGGSSAGAARQQVPGGGPRPINTMTGPSRTLGDGGAVSTGSSPGMRSRTVAGLSSHSGATTASAGASSSTSFQRLSSVNASSSSAHAAHLVASTTAANSMDSMQDL</sequence>
<keyword evidence="2" id="KW-0645">Protease</keyword>
<dbReference type="STRING" id="691883.A0A058ZFC3"/>
<feature type="region of interest" description="Disordered" evidence="4">
    <location>
        <begin position="194"/>
        <end position="305"/>
    </location>
</feature>
<dbReference type="GO" id="GO:0101005">
    <property type="term" value="F:deubiquitinase activity"/>
    <property type="evidence" value="ECO:0007669"/>
    <property type="project" value="TreeGrafter"/>
</dbReference>
<feature type="compositionally biased region" description="Low complexity" evidence="4">
    <location>
        <begin position="269"/>
        <end position="305"/>
    </location>
</feature>
<organism evidence="6">
    <name type="scientific">Fonticula alba</name>
    <name type="common">Slime mold</name>
    <dbReference type="NCBI Taxonomy" id="691883"/>
    <lineage>
        <taxon>Eukaryota</taxon>
        <taxon>Rotosphaerida</taxon>
        <taxon>Fonticulaceae</taxon>
        <taxon>Fonticula</taxon>
    </lineage>
</organism>
<reference evidence="6" key="1">
    <citation type="submission" date="2013-04" db="EMBL/GenBank/DDBJ databases">
        <title>The Genome Sequence of Fonticula alba ATCC 38817.</title>
        <authorList>
            <consortium name="The Broad Institute Genomics Platform"/>
            <person name="Russ C."/>
            <person name="Cuomo C."/>
            <person name="Burger G."/>
            <person name="Gray M.W."/>
            <person name="Holland P.W.H."/>
            <person name="King N."/>
            <person name="Lang F.B.F."/>
            <person name="Roger A.J."/>
            <person name="Ruiz-Trillo I."/>
            <person name="Brown M."/>
            <person name="Walker B."/>
            <person name="Young S."/>
            <person name="Zeng Q."/>
            <person name="Gargeya S."/>
            <person name="Fitzgerald M."/>
            <person name="Haas B."/>
            <person name="Abouelleil A."/>
            <person name="Allen A.W."/>
            <person name="Alvarado L."/>
            <person name="Arachchi H.M."/>
            <person name="Berlin A.M."/>
            <person name="Chapman S.B."/>
            <person name="Gainer-Dewar J."/>
            <person name="Goldberg J."/>
            <person name="Griggs A."/>
            <person name="Gujja S."/>
            <person name="Hansen M."/>
            <person name="Howarth C."/>
            <person name="Imamovic A."/>
            <person name="Ireland A."/>
            <person name="Larimer J."/>
            <person name="McCowan C."/>
            <person name="Murphy C."/>
            <person name="Pearson M."/>
            <person name="Poon T.W."/>
            <person name="Priest M."/>
            <person name="Roberts A."/>
            <person name="Saif S."/>
            <person name="Shea T."/>
            <person name="Sisk P."/>
            <person name="Sykes S."/>
            <person name="Wortman J."/>
            <person name="Nusbaum C."/>
            <person name="Birren B."/>
        </authorList>
    </citation>
    <scope>NUCLEOTIDE SEQUENCE [LARGE SCALE GENOMIC DNA]</scope>
    <source>
        <strain evidence="6">ATCC 38817</strain>
    </source>
</reference>
<dbReference type="OrthoDB" id="412286at2759"/>
<evidence type="ECO:0000256" key="2">
    <source>
        <dbReference type="ARBA" id="ARBA00022670"/>
    </source>
</evidence>
<dbReference type="OMA" id="IAYLDEM"/>
<dbReference type="GO" id="GO:0016579">
    <property type="term" value="P:protein deubiquitination"/>
    <property type="evidence" value="ECO:0007669"/>
    <property type="project" value="TreeGrafter"/>
</dbReference>
<evidence type="ECO:0000313" key="7">
    <source>
        <dbReference type="Proteomes" id="UP000030693"/>
    </source>
</evidence>
<evidence type="ECO:0000256" key="4">
    <source>
        <dbReference type="SAM" id="MobiDB-lite"/>
    </source>
</evidence>
<dbReference type="GO" id="GO:0006508">
    <property type="term" value="P:proteolysis"/>
    <property type="evidence" value="ECO:0007669"/>
    <property type="project" value="UniProtKB-KW"/>
</dbReference>
<comment type="similarity">
    <text evidence="1">Belongs to the DeSI family.</text>
</comment>
<dbReference type="GeneID" id="20524943"/>
<evidence type="ECO:0000256" key="3">
    <source>
        <dbReference type="ARBA" id="ARBA00022801"/>
    </source>
</evidence>
<dbReference type="eggNOG" id="KOG0324">
    <property type="taxonomic scope" value="Eukaryota"/>
</dbReference>
<dbReference type="EMBL" id="KB932201">
    <property type="protein sequence ID" value="KCV72633.1"/>
    <property type="molecule type" value="Genomic_DNA"/>
</dbReference>
<proteinExistence type="inferred from homology"/>
<dbReference type="AlphaFoldDB" id="A0A058ZFC3"/>
<evidence type="ECO:0000313" key="6">
    <source>
        <dbReference type="EMBL" id="KCV72633.1"/>
    </source>
</evidence>
<dbReference type="PROSITE" id="PS51858">
    <property type="entry name" value="PPPDE"/>
    <property type="match status" value="1"/>
</dbReference>
<dbReference type="PANTHER" id="PTHR12378">
    <property type="entry name" value="DESUMOYLATING ISOPEPTIDASE"/>
    <property type="match status" value="1"/>
</dbReference>
<dbReference type="InterPro" id="IPR008580">
    <property type="entry name" value="PPPDE_dom"/>
</dbReference>
<name>A0A058ZFC3_FONAL</name>
<dbReference type="SMART" id="SM01179">
    <property type="entry name" value="DUF862"/>
    <property type="match status" value="1"/>
</dbReference>
<dbReference type="RefSeq" id="XP_009492334.1">
    <property type="nucleotide sequence ID" value="XM_009494059.1"/>
</dbReference>
<accession>A0A058ZFC3</accession>
<dbReference type="InterPro" id="IPR042266">
    <property type="entry name" value="PPPDE_sf"/>
</dbReference>
<dbReference type="Gene3D" id="3.90.1720.30">
    <property type="entry name" value="PPPDE domains"/>
    <property type="match status" value="1"/>
</dbReference>
<feature type="region of interest" description="Disordered" evidence="4">
    <location>
        <begin position="1"/>
        <end position="44"/>
    </location>
</feature>
<dbReference type="PANTHER" id="PTHR12378:SF80">
    <property type="entry name" value="IP06716P-RELATED"/>
    <property type="match status" value="1"/>
</dbReference>